<proteinExistence type="predicted"/>
<organism evidence="2 3">
    <name type="scientific">Cellulosilyticum lentocellum (strain ATCC 49066 / DSM 5427 / NCIMB 11756 / RHM5)</name>
    <name type="common">Clostridium lentocellum</name>
    <dbReference type="NCBI Taxonomy" id="642492"/>
    <lineage>
        <taxon>Bacteria</taxon>
        <taxon>Bacillati</taxon>
        <taxon>Bacillota</taxon>
        <taxon>Clostridia</taxon>
        <taxon>Lachnospirales</taxon>
        <taxon>Cellulosilyticaceae</taxon>
        <taxon>Cellulosilyticum</taxon>
    </lineage>
</organism>
<evidence type="ECO:0000313" key="3">
    <source>
        <dbReference type="Proteomes" id="UP000008467"/>
    </source>
</evidence>
<dbReference type="EMBL" id="CP002582">
    <property type="protein sequence ID" value="ADZ84887.1"/>
    <property type="molecule type" value="Genomic_DNA"/>
</dbReference>
<keyword evidence="1" id="KW-1133">Transmembrane helix</keyword>
<name>F2JPV2_CELLD</name>
<reference evidence="2 3" key="1">
    <citation type="journal article" date="2011" name="J. Bacteriol.">
        <title>Complete genome sequence of the cellulose-degrading bacterium Cellulosilyticum lentocellum.</title>
        <authorList>
            <consortium name="US DOE Joint Genome Institute"/>
            <person name="Miller D.A."/>
            <person name="Suen G."/>
            <person name="Bruce D."/>
            <person name="Copeland A."/>
            <person name="Cheng J.F."/>
            <person name="Detter C."/>
            <person name="Goodwin L.A."/>
            <person name="Han C.S."/>
            <person name="Hauser L.J."/>
            <person name="Land M.L."/>
            <person name="Lapidus A."/>
            <person name="Lucas S."/>
            <person name="Meincke L."/>
            <person name="Pitluck S."/>
            <person name="Tapia R."/>
            <person name="Teshima H."/>
            <person name="Woyke T."/>
            <person name="Fox B.G."/>
            <person name="Angert E.R."/>
            <person name="Currie C.R."/>
        </authorList>
    </citation>
    <scope>NUCLEOTIDE SEQUENCE [LARGE SCALE GENOMIC DNA]</scope>
    <source>
        <strain evidence="3">ATCC 49066 / DSM 5427 / NCIMB 11756 / RHM5</strain>
    </source>
</reference>
<evidence type="ECO:0000256" key="1">
    <source>
        <dbReference type="SAM" id="Phobius"/>
    </source>
</evidence>
<feature type="transmembrane region" description="Helical" evidence="1">
    <location>
        <begin position="13"/>
        <end position="31"/>
    </location>
</feature>
<keyword evidence="3" id="KW-1185">Reference proteome</keyword>
<dbReference type="Proteomes" id="UP000008467">
    <property type="component" value="Chromosome"/>
</dbReference>
<dbReference type="KEGG" id="cle:Clole_3193"/>
<dbReference type="RefSeq" id="WP_013658165.1">
    <property type="nucleotide sequence ID" value="NC_015275.1"/>
</dbReference>
<sequence length="134" mass="15407">MIPENLSLDFKRLWIWGMSILMIVLIIFLGSNTQLKGIHLLENIISDGKYTFYVDATQTGSYTFDVTTFAKNASYEVYNEATNELVSKGEVGYNSIGYYPFINMTLDESNTYKVILELKDKNTFKLVNLKLYLN</sequence>
<dbReference type="AlphaFoldDB" id="F2JPV2"/>
<protein>
    <submittedName>
        <fullName evidence="2">Uncharacterized protein</fullName>
    </submittedName>
</protein>
<dbReference type="HOGENOM" id="CLU_1892430_0_0_9"/>
<evidence type="ECO:0000313" key="2">
    <source>
        <dbReference type="EMBL" id="ADZ84887.1"/>
    </source>
</evidence>
<gene>
    <name evidence="2" type="ordered locus">Clole_3193</name>
</gene>
<accession>F2JPV2</accession>
<keyword evidence="1" id="KW-0472">Membrane</keyword>
<keyword evidence="1" id="KW-0812">Transmembrane</keyword>